<keyword evidence="2" id="KW-1185">Reference proteome</keyword>
<organism evidence="1 2">
    <name type="scientific">Clostridium thermopalmarium DSM 5974</name>
    <dbReference type="NCBI Taxonomy" id="1121340"/>
    <lineage>
        <taxon>Bacteria</taxon>
        <taxon>Bacillati</taxon>
        <taxon>Bacillota</taxon>
        <taxon>Clostridia</taxon>
        <taxon>Eubacteriales</taxon>
        <taxon>Clostridiaceae</taxon>
        <taxon>Clostridium</taxon>
    </lineage>
</organism>
<protein>
    <submittedName>
        <fullName evidence="1">Uncharacterized protein</fullName>
    </submittedName>
</protein>
<accession>A0A2T0AKL0</accession>
<dbReference type="InterPro" id="IPR036271">
    <property type="entry name" value="Tet_transcr_reg_TetR-rel_C_sf"/>
</dbReference>
<dbReference type="OrthoDB" id="9780939at2"/>
<evidence type="ECO:0000313" key="1">
    <source>
        <dbReference type="EMBL" id="PRR69105.1"/>
    </source>
</evidence>
<reference evidence="1 2" key="1">
    <citation type="submission" date="2018-03" db="EMBL/GenBank/DDBJ databases">
        <title>Genome sequence of Clostridium thermopalmarium DSM 5974.</title>
        <authorList>
            <person name="Poehlein A."/>
            <person name="Daniel R."/>
        </authorList>
    </citation>
    <scope>NUCLEOTIDE SEQUENCE [LARGE SCALE GENOMIC DNA]</scope>
    <source>
        <strain evidence="1 2">DSM 5974</strain>
    </source>
</reference>
<name>A0A2T0AKL0_9CLOT</name>
<dbReference type="SUPFAM" id="SSF48498">
    <property type="entry name" value="Tetracyclin repressor-like, C-terminal domain"/>
    <property type="match status" value="1"/>
</dbReference>
<dbReference type="AlphaFoldDB" id="A0A2T0AKL0"/>
<gene>
    <name evidence="1" type="ORF">CPAL_26230</name>
</gene>
<dbReference type="Gene3D" id="1.10.357.10">
    <property type="entry name" value="Tetracycline Repressor, domain 2"/>
    <property type="match status" value="1"/>
</dbReference>
<proteinExistence type="predicted"/>
<dbReference type="EMBL" id="PVXN01000068">
    <property type="protein sequence ID" value="PRR69105.1"/>
    <property type="molecule type" value="Genomic_DNA"/>
</dbReference>
<dbReference type="RefSeq" id="WP_106024798.1">
    <property type="nucleotide sequence ID" value="NZ_PVXN01000068.1"/>
</dbReference>
<dbReference type="Proteomes" id="UP000239614">
    <property type="component" value="Unassembled WGS sequence"/>
</dbReference>
<evidence type="ECO:0000313" key="2">
    <source>
        <dbReference type="Proteomes" id="UP000239614"/>
    </source>
</evidence>
<comment type="caution">
    <text evidence="1">The sequence shown here is derived from an EMBL/GenBank/DDBJ whole genome shotgun (WGS) entry which is preliminary data.</text>
</comment>
<sequence>MASEVLKTDSEKVLKDMIDKAIKDGDFRNDLPSEFVHNIVSYLLMHYTDTFQQDEDMTLNKMLENIDYFVDF</sequence>